<feature type="transmembrane region" description="Helical" evidence="9">
    <location>
        <begin position="387"/>
        <end position="404"/>
    </location>
</feature>
<feature type="transmembrane region" description="Helical" evidence="9">
    <location>
        <begin position="328"/>
        <end position="353"/>
    </location>
</feature>
<feature type="transmembrane region" description="Helical" evidence="9">
    <location>
        <begin position="276"/>
        <end position="295"/>
    </location>
</feature>
<feature type="transmembrane region" description="Helical" evidence="9">
    <location>
        <begin position="416"/>
        <end position="437"/>
    </location>
</feature>
<dbReference type="EMBL" id="CM007385">
    <property type="protein sequence ID" value="ONK69349.1"/>
    <property type="molecule type" value="Genomic_DNA"/>
</dbReference>
<feature type="transmembrane region" description="Helical" evidence="9">
    <location>
        <begin position="222"/>
        <end position="245"/>
    </location>
</feature>
<dbReference type="PANTHER" id="PTHR22601">
    <property type="entry name" value="ISP4 LIKE PROTEIN"/>
    <property type="match status" value="1"/>
</dbReference>
<reference evidence="11" key="1">
    <citation type="journal article" date="2017" name="Nat. Commun.">
        <title>The asparagus genome sheds light on the origin and evolution of a young Y chromosome.</title>
        <authorList>
            <person name="Harkess A."/>
            <person name="Zhou J."/>
            <person name="Xu C."/>
            <person name="Bowers J.E."/>
            <person name="Van der Hulst R."/>
            <person name="Ayyampalayam S."/>
            <person name="Mercati F."/>
            <person name="Riccardi P."/>
            <person name="McKain M.R."/>
            <person name="Kakrana A."/>
            <person name="Tang H."/>
            <person name="Ray J."/>
            <person name="Groenendijk J."/>
            <person name="Arikit S."/>
            <person name="Mathioni S.M."/>
            <person name="Nakano M."/>
            <person name="Shan H."/>
            <person name="Telgmann-Rauber A."/>
            <person name="Kanno A."/>
            <person name="Yue Z."/>
            <person name="Chen H."/>
            <person name="Li W."/>
            <person name="Chen Y."/>
            <person name="Xu X."/>
            <person name="Zhang Y."/>
            <person name="Luo S."/>
            <person name="Chen H."/>
            <person name="Gao J."/>
            <person name="Mao Z."/>
            <person name="Pires J.C."/>
            <person name="Luo M."/>
            <person name="Kudrna D."/>
            <person name="Wing R.A."/>
            <person name="Meyers B.C."/>
            <person name="Yi K."/>
            <person name="Kong H."/>
            <person name="Lavrijsen P."/>
            <person name="Sunseri F."/>
            <person name="Falavigna A."/>
            <person name="Ye Y."/>
            <person name="Leebens-Mack J.H."/>
            <person name="Chen G."/>
        </authorList>
    </citation>
    <scope>NUCLEOTIDE SEQUENCE [LARGE SCALE GENOMIC DNA]</scope>
    <source>
        <strain evidence="11">cv. DH0086</strain>
    </source>
</reference>
<dbReference type="GO" id="GO:0035673">
    <property type="term" value="F:oligopeptide transmembrane transporter activity"/>
    <property type="evidence" value="ECO:0007669"/>
    <property type="project" value="InterPro"/>
</dbReference>
<dbReference type="InterPro" id="IPR004813">
    <property type="entry name" value="OPT"/>
</dbReference>
<evidence type="ECO:0000256" key="2">
    <source>
        <dbReference type="ARBA" id="ARBA00005484"/>
    </source>
</evidence>
<gene>
    <name evidence="10" type="ORF">A4U43_C05F21930</name>
</gene>
<keyword evidence="5" id="KW-0571">Peptide transport</keyword>
<keyword evidence="4 9" id="KW-0812">Transmembrane</keyword>
<keyword evidence="7 9" id="KW-1133">Transmembrane helix</keyword>
<sequence>MDFYEKNADKLKEKTHSEFPEQTDQIDDCPIEQVRLTVPITDEAEVMDIHGHIHANMAMHDEEKRPKGGSTRLQFFLIVFITSFAYYIIPNFFFPSISALSFICWIWPNSITMQQIGSGTYGLGIGSFGLDWSTVAGFLGSPLATPGFAIINIFLGFCLVMYVLVPKSYWTNTYEAKRFPIYSPLVYMANGSQHDVNAVLDQKTFKFSQAGYDQLGQINLGILFVFAYGLSFVTLAASLSHVSLFHGREIWSQTKEALRLSIFTCEGFGQQLQLPYWGVLLAAALATLYASDWYYHCHNESGLNVITELIIGYMYSGRPLANVSYKTYGYISMAQAIAFLADFKLGLLSPVPIWALSCMFPSKKWIKLINMPIILGASGNMPPARSVNYIMWFVMGMLFNIVVYRRFKGWWARHNYVLSAALDAGVAFMAILTYFALGIKDINGIEWWGLDLDKQCPLANCPTAPGIKVDNCPLYD</sequence>
<proteinExistence type="inferred from homology"/>
<dbReference type="Pfam" id="PF03169">
    <property type="entry name" value="OPT"/>
    <property type="match status" value="2"/>
</dbReference>
<dbReference type="GO" id="GO:0016020">
    <property type="term" value="C:membrane"/>
    <property type="evidence" value="ECO:0007669"/>
    <property type="project" value="UniProtKB-SubCell"/>
</dbReference>
<keyword evidence="8 9" id="KW-0472">Membrane</keyword>
<evidence type="ECO:0000313" key="10">
    <source>
        <dbReference type="EMBL" id="ONK69349.1"/>
    </source>
</evidence>
<evidence type="ECO:0000256" key="6">
    <source>
        <dbReference type="ARBA" id="ARBA00022927"/>
    </source>
</evidence>
<evidence type="ECO:0008006" key="12">
    <source>
        <dbReference type="Google" id="ProtNLM"/>
    </source>
</evidence>
<dbReference type="InterPro" id="IPR004648">
    <property type="entry name" value="Oligpept_transpt"/>
</dbReference>
<protein>
    <recommendedName>
        <fullName evidence="12">Oligopeptide transporter</fullName>
    </recommendedName>
</protein>
<dbReference type="Gramene" id="ONK69349">
    <property type="protein sequence ID" value="ONK69349"/>
    <property type="gene ID" value="A4U43_C05F21930"/>
</dbReference>
<feature type="transmembrane region" description="Helical" evidence="9">
    <location>
        <begin position="75"/>
        <end position="108"/>
    </location>
</feature>
<name>A0A5P1EXK6_ASPOF</name>
<evidence type="ECO:0000256" key="1">
    <source>
        <dbReference type="ARBA" id="ARBA00004141"/>
    </source>
</evidence>
<evidence type="ECO:0000256" key="8">
    <source>
        <dbReference type="ARBA" id="ARBA00023136"/>
    </source>
</evidence>
<evidence type="ECO:0000256" key="3">
    <source>
        <dbReference type="ARBA" id="ARBA00022448"/>
    </source>
</evidence>
<keyword evidence="6" id="KW-0653">Protein transport</keyword>
<comment type="similarity">
    <text evidence="2">Belongs to the oligopeptide OPT transporter (TC 2.A.67.1) family.</text>
</comment>
<dbReference type="GO" id="GO:0015031">
    <property type="term" value="P:protein transport"/>
    <property type="evidence" value="ECO:0007669"/>
    <property type="project" value="UniProtKB-KW"/>
</dbReference>
<comment type="subcellular location">
    <subcellularLocation>
        <location evidence="1">Membrane</location>
        <topology evidence="1">Multi-pass membrane protein</topology>
    </subcellularLocation>
</comment>
<evidence type="ECO:0000256" key="9">
    <source>
        <dbReference type="SAM" id="Phobius"/>
    </source>
</evidence>
<organism evidence="10 11">
    <name type="scientific">Asparagus officinalis</name>
    <name type="common">Garden asparagus</name>
    <dbReference type="NCBI Taxonomy" id="4686"/>
    <lineage>
        <taxon>Eukaryota</taxon>
        <taxon>Viridiplantae</taxon>
        <taxon>Streptophyta</taxon>
        <taxon>Embryophyta</taxon>
        <taxon>Tracheophyta</taxon>
        <taxon>Spermatophyta</taxon>
        <taxon>Magnoliopsida</taxon>
        <taxon>Liliopsida</taxon>
        <taxon>Asparagales</taxon>
        <taxon>Asparagaceae</taxon>
        <taxon>Asparagoideae</taxon>
        <taxon>Asparagus</taxon>
    </lineage>
</organism>
<dbReference type="OMA" id="HIREPSK"/>
<evidence type="ECO:0000313" key="11">
    <source>
        <dbReference type="Proteomes" id="UP000243459"/>
    </source>
</evidence>
<evidence type="ECO:0000256" key="7">
    <source>
        <dbReference type="ARBA" id="ARBA00022989"/>
    </source>
</evidence>
<evidence type="ECO:0000256" key="4">
    <source>
        <dbReference type="ARBA" id="ARBA00022692"/>
    </source>
</evidence>
<evidence type="ECO:0000256" key="5">
    <source>
        <dbReference type="ARBA" id="ARBA00022856"/>
    </source>
</evidence>
<accession>A0A5P1EXK6</accession>
<dbReference type="AlphaFoldDB" id="A0A5P1EXK6"/>
<keyword evidence="11" id="KW-1185">Reference proteome</keyword>
<feature type="transmembrane region" description="Helical" evidence="9">
    <location>
        <begin position="147"/>
        <end position="165"/>
    </location>
</feature>
<keyword evidence="3" id="KW-0813">Transport</keyword>
<dbReference type="Proteomes" id="UP000243459">
    <property type="component" value="Chromosome 5"/>
</dbReference>